<feature type="coiled-coil region" evidence="1">
    <location>
        <begin position="263"/>
        <end position="290"/>
    </location>
</feature>
<evidence type="ECO:0000313" key="3">
    <source>
        <dbReference type="EMBL" id="PWU94278.1"/>
    </source>
</evidence>
<evidence type="ECO:0000256" key="1">
    <source>
        <dbReference type="SAM" id="Coils"/>
    </source>
</evidence>
<dbReference type="VEuPathDB" id="TriTrypDB:TcBrA4_0109120"/>
<dbReference type="EMBL" id="PRFA01000027">
    <property type="protein sequence ID" value="PWU94278.1"/>
    <property type="molecule type" value="Genomic_DNA"/>
</dbReference>
<dbReference type="VEuPathDB" id="TriTrypDB:TcYC6_0036240"/>
<feature type="region of interest" description="Disordered" evidence="2">
    <location>
        <begin position="236"/>
        <end position="256"/>
    </location>
</feature>
<dbReference type="VEuPathDB" id="TriTrypDB:TCSYLVIO_006491"/>
<dbReference type="VEuPathDB" id="TriTrypDB:TcCL_NonESM08937"/>
<accession>A0A2V2VGG4</accession>
<sequence length="409" mass="45811">MSSNYTLASQCQLRRDEMHELLVLAAAVASTLDTASENGVGPKECSKLALWRMLLSEAHVRTLMVHSLVRVSVPKSKQQLLIHGNKYVKASSPAKGSTEGQQHNYRVGKVVALIPRPRASSDVTKTTSDAPPAGSLLSDWLLGVDFGEATELLGAKYVSNEPFSPEEHAVFVRSCLLTHTDTKTASAPMTAPEADVVVRNLRDIRNYVTAVVEERSGKAAAAVSGVGGIKRPRDDAAAALGKEEDGNRHKKEDDEDEEEILTRAQLLAERARHREERHRWEALLDEQQRHLSGLRQLLNSKNGEIQRVLHAQRQAEAAHRDQMEQWKVKMEEQGQTIRRSERMLADEREVQKENREKTEKLVAQLKKLAEQTRRFKEVSDTVADWLRLGTKQPEEVLVALKRKLAESPN</sequence>
<dbReference type="VEuPathDB" id="TriTrypDB:C3747_107g127"/>
<feature type="compositionally biased region" description="Basic and acidic residues" evidence="2">
    <location>
        <begin position="236"/>
        <end position="252"/>
    </location>
</feature>
<gene>
    <name evidence="3" type="ORF">C4B63_27g197</name>
</gene>
<proteinExistence type="predicted"/>
<dbReference type="VEuPathDB" id="TriTrypDB:C4B63_27g197"/>
<evidence type="ECO:0000256" key="2">
    <source>
        <dbReference type="SAM" id="MobiDB-lite"/>
    </source>
</evidence>
<name>A0A2V2VGG4_TRYCR</name>
<keyword evidence="1" id="KW-0175">Coiled coil</keyword>
<dbReference type="VEuPathDB" id="TriTrypDB:TcCLB.511127.280"/>
<comment type="caution">
    <text evidence="3">The sequence shown here is derived from an EMBL/GenBank/DDBJ whole genome shotgun (WGS) entry which is preliminary data.</text>
</comment>
<dbReference type="VEuPathDB" id="TriTrypDB:ECC02_006086"/>
<dbReference type="VEuPathDB" id="TriTrypDB:BCY84_01335"/>
<reference evidence="3 4" key="1">
    <citation type="journal article" date="2018" name="Microb. Genom.">
        <title>Expanding an expanded genome: long-read sequencing of Trypanosoma cruzi.</title>
        <authorList>
            <person name="Berna L."/>
            <person name="Rodriguez M."/>
            <person name="Chiribao M.L."/>
            <person name="Parodi-Talice A."/>
            <person name="Pita S."/>
            <person name="Rijo G."/>
            <person name="Alvarez-Valin F."/>
            <person name="Robello C."/>
        </authorList>
    </citation>
    <scope>NUCLEOTIDE SEQUENCE [LARGE SCALE GENOMIC DNA]</scope>
    <source>
        <strain evidence="3 4">Dm28c</strain>
    </source>
</reference>
<dbReference type="AlphaFoldDB" id="A0A2V2VGG4"/>
<protein>
    <submittedName>
        <fullName evidence="3">Uncharacterized protein</fullName>
    </submittedName>
</protein>
<dbReference type="VEuPathDB" id="TriTrypDB:TCDM_03778"/>
<dbReference type="VEuPathDB" id="TriTrypDB:TcCLB.509027.30"/>
<evidence type="ECO:0000313" key="4">
    <source>
        <dbReference type="Proteomes" id="UP000246121"/>
    </source>
</evidence>
<dbReference type="VEuPathDB" id="TriTrypDB:Tc_MARK_5229"/>
<dbReference type="VEuPathDB" id="TriTrypDB:TcG_05668"/>
<dbReference type="Proteomes" id="UP000246121">
    <property type="component" value="Unassembled WGS sequence"/>
</dbReference>
<organism evidence="3 4">
    <name type="scientific">Trypanosoma cruzi</name>
    <dbReference type="NCBI Taxonomy" id="5693"/>
    <lineage>
        <taxon>Eukaryota</taxon>
        <taxon>Discoba</taxon>
        <taxon>Euglenozoa</taxon>
        <taxon>Kinetoplastea</taxon>
        <taxon>Metakinetoplastina</taxon>
        <taxon>Trypanosomatida</taxon>
        <taxon>Trypanosomatidae</taxon>
        <taxon>Trypanosoma</taxon>
        <taxon>Schizotrypanum</taxon>
    </lineage>
</organism>